<keyword evidence="1" id="KW-0548">Nucleotidyltransferase</keyword>
<evidence type="ECO:0000313" key="1">
    <source>
        <dbReference type="EMBL" id="GFO25116.1"/>
    </source>
</evidence>
<accession>A0AAV4BX69</accession>
<keyword evidence="1" id="KW-0808">Transferase</keyword>
<evidence type="ECO:0000313" key="2">
    <source>
        <dbReference type="Proteomes" id="UP000735302"/>
    </source>
</evidence>
<dbReference type="GO" id="GO:0003964">
    <property type="term" value="F:RNA-directed DNA polymerase activity"/>
    <property type="evidence" value="ECO:0007669"/>
    <property type="project" value="UniProtKB-KW"/>
</dbReference>
<proteinExistence type="predicted"/>
<sequence>MLVRLDALINWGSNSFKPKKSRSLSIRKGKLDEDVCFKVTSQDMQTFSQEPVKFFVRWYHLTLKNTKLGFEALEHASIDLEARDKCSFPGKYKL</sequence>
<keyword evidence="1" id="KW-0695">RNA-directed DNA polymerase</keyword>
<protein>
    <submittedName>
        <fullName evidence="1">Reverse transcriptase</fullName>
    </submittedName>
</protein>
<reference evidence="1 2" key="1">
    <citation type="journal article" date="2021" name="Elife">
        <title>Chloroplast acquisition without the gene transfer in kleptoplastic sea slugs, Plakobranchus ocellatus.</title>
        <authorList>
            <person name="Maeda T."/>
            <person name="Takahashi S."/>
            <person name="Yoshida T."/>
            <person name="Shimamura S."/>
            <person name="Takaki Y."/>
            <person name="Nagai Y."/>
            <person name="Toyoda A."/>
            <person name="Suzuki Y."/>
            <person name="Arimoto A."/>
            <person name="Ishii H."/>
            <person name="Satoh N."/>
            <person name="Nishiyama T."/>
            <person name="Hasebe M."/>
            <person name="Maruyama T."/>
            <person name="Minagawa J."/>
            <person name="Obokata J."/>
            <person name="Shigenobu S."/>
        </authorList>
    </citation>
    <scope>NUCLEOTIDE SEQUENCE [LARGE SCALE GENOMIC DNA]</scope>
</reference>
<name>A0AAV4BX69_9GAST</name>
<dbReference type="Proteomes" id="UP000735302">
    <property type="component" value="Unassembled WGS sequence"/>
</dbReference>
<dbReference type="EMBL" id="BLXT01005691">
    <property type="protein sequence ID" value="GFO25116.1"/>
    <property type="molecule type" value="Genomic_DNA"/>
</dbReference>
<comment type="caution">
    <text evidence="1">The sequence shown here is derived from an EMBL/GenBank/DDBJ whole genome shotgun (WGS) entry which is preliminary data.</text>
</comment>
<gene>
    <name evidence="1" type="ORF">PoB_005162100</name>
</gene>
<organism evidence="1 2">
    <name type="scientific">Plakobranchus ocellatus</name>
    <dbReference type="NCBI Taxonomy" id="259542"/>
    <lineage>
        <taxon>Eukaryota</taxon>
        <taxon>Metazoa</taxon>
        <taxon>Spiralia</taxon>
        <taxon>Lophotrochozoa</taxon>
        <taxon>Mollusca</taxon>
        <taxon>Gastropoda</taxon>
        <taxon>Heterobranchia</taxon>
        <taxon>Euthyneura</taxon>
        <taxon>Panpulmonata</taxon>
        <taxon>Sacoglossa</taxon>
        <taxon>Placobranchoidea</taxon>
        <taxon>Plakobranchidae</taxon>
        <taxon>Plakobranchus</taxon>
    </lineage>
</organism>
<dbReference type="AlphaFoldDB" id="A0AAV4BX69"/>
<keyword evidence="2" id="KW-1185">Reference proteome</keyword>